<dbReference type="Proteomes" id="UP000274922">
    <property type="component" value="Unassembled WGS sequence"/>
</dbReference>
<keyword evidence="4 7" id="KW-0472">Membrane</keyword>
<dbReference type="InterPro" id="IPR051415">
    <property type="entry name" value="LAAT-1"/>
</dbReference>
<dbReference type="SMART" id="SM00679">
    <property type="entry name" value="CTNS"/>
    <property type="match status" value="2"/>
</dbReference>
<comment type="catalytic activity">
    <reaction evidence="6">
        <text>L-histidine(out) + L-arginine(in) = L-histidine(in) + L-arginine(out)</text>
        <dbReference type="Rhea" id="RHEA:71063"/>
        <dbReference type="ChEBI" id="CHEBI:32682"/>
        <dbReference type="ChEBI" id="CHEBI:57595"/>
    </reaction>
</comment>
<evidence type="ECO:0008006" key="12">
    <source>
        <dbReference type="Google" id="ProtNLM"/>
    </source>
</evidence>
<dbReference type="InterPro" id="IPR006603">
    <property type="entry name" value="PQ-loop_rpt"/>
</dbReference>
<dbReference type="Gene3D" id="1.20.1280.290">
    <property type="match status" value="2"/>
</dbReference>
<name>A0A4P9XAZ4_9FUNG</name>
<proteinExistence type="inferred from homology"/>
<evidence type="ECO:0000256" key="6">
    <source>
        <dbReference type="ARBA" id="ARBA00050768"/>
    </source>
</evidence>
<dbReference type="GO" id="GO:0034488">
    <property type="term" value="P:basic amino acid transmembrane export from vacuole"/>
    <property type="evidence" value="ECO:0007669"/>
    <property type="project" value="TreeGrafter"/>
</dbReference>
<keyword evidence="3 7" id="KW-1133">Transmembrane helix</keyword>
<organism evidence="9 11">
    <name type="scientific">Caulochytrium protostelioides</name>
    <dbReference type="NCBI Taxonomy" id="1555241"/>
    <lineage>
        <taxon>Eukaryota</taxon>
        <taxon>Fungi</taxon>
        <taxon>Fungi incertae sedis</taxon>
        <taxon>Chytridiomycota</taxon>
        <taxon>Chytridiomycota incertae sedis</taxon>
        <taxon>Chytridiomycetes</taxon>
        <taxon>Caulochytriales</taxon>
        <taxon>Caulochytriaceae</taxon>
        <taxon>Caulochytrium</taxon>
    </lineage>
</organism>
<evidence type="ECO:0000256" key="5">
    <source>
        <dbReference type="ARBA" id="ARBA00038039"/>
    </source>
</evidence>
<reference evidence="8" key="3">
    <citation type="submission" date="2018-08" db="EMBL/GenBank/DDBJ databases">
        <title>Leveraging single-cell genomics to expand the Fungal Tree of Life.</title>
        <authorList>
            <consortium name="DOE Joint Genome Institute"/>
            <person name="Ahrendt S.R."/>
            <person name="Quandt C.A."/>
            <person name="Ciobanu D."/>
            <person name="Clum A."/>
            <person name="Salamov A."/>
            <person name="Andreopoulos B."/>
            <person name="Cheng J.-F."/>
            <person name="Woyke T."/>
            <person name="Pelin A."/>
            <person name="Henrissat B."/>
            <person name="Reynolds N."/>
            <person name="Benny G.L."/>
            <person name="Smith M.E."/>
            <person name="James T.Y."/>
            <person name="Grigoriev I.V."/>
        </authorList>
    </citation>
    <scope>NUCLEOTIDE SEQUENCE</scope>
    <source>
        <strain evidence="8">ATCC 52028</strain>
    </source>
</reference>
<feature type="transmembrane region" description="Helical" evidence="7">
    <location>
        <begin position="227"/>
        <end position="245"/>
    </location>
</feature>
<feature type="transmembrane region" description="Helical" evidence="7">
    <location>
        <begin position="193"/>
        <end position="215"/>
    </location>
</feature>
<feature type="non-terminal residue" evidence="9">
    <location>
        <position position="252"/>
    </location>
</feature>
<dbReference type="FunFam" id="1.20.1280.290:FF:000009">
    <property type="entry name" value="PQ loop repeat family protein"/>
    <property type="match status" value="1"/>
</dbReference>
<evidence type="ECO:0000256" key="3">
    <source>
        <dbReference type="ARBA" id="ARBA00022989"/>
    </source>
</evidence>
<evidence type="ECO:0000256" key="7">
    <source>
        <dbReference type="SAM" id="Phobius"/>
    </source>
</evidence>
<protein>
    <recommendedName>
        <fullName evidence="12">PQ-loop-domain-containing protein</fullName>
    </recommendedName>
</protein>
<feature type="transmembrane region" description="Helical" evidence="7">
    <location>
        <begin position="64"/>
        <end position="82"/>
    </location>
</feature>
<dbReference type="EMBL" id="ML009174">
    <property type="protein sequence ID" value="RKO97761.1"/>
    <property type="molecule type" value="Genomic_DNA"/>
</dbReference>
<evidence type="ECO:0000256" key="2">
    <source>
        <dbReference type="ARBA" id="ARBA00022692"/>
    </source>
</evidence>
<comment type="similarity">
    <text evidence="5">Belongs to the laat-1 family.</text>
</comment>
<dbReference type="AlphaFoldDB" id="A0A4P9XAZ4"/>
<dbReference type="OrthoDB" id="8048523at2759"/>
<dbReference type="Pfam" id="PF04193">
    <property type="entry name" value="PQ-loop"/>
    <property type="match status" value="2"/>
</dbReference>
<evidence type="ECO:0000313" key="9">
    <source>
        <dbReference type="EMBL" id="RKP02557.1"/>
    </source>
</evidence>
<reference evidence="9" key="2">
    <citation type="submission" date="2018-04" db="EMBL/GenBank/DDBJ databases">
        <title>Leveraging single-cell genomics to expand the Fungal Tree of Life.</title>
        <authorList>
            <consortium name="DOE Joint Genome Institute"/>
            <person name="Ahrendt S.R."/>
            <person name="Quandt C.A."/>
            <person name="Ciobanu D."/>
            <person name="Clum A."/>
            <person name="Salamov A."/>
            <person name="Andreopoulos B."/>
            <person name="Cheng J.-F."/>
            <person name="Woyke T."/>
            <person name="Pelin A."/>
            <person name="Henrissat B."/>
            <person name="Benny G.L."/>
            <person name="Smith M.E."/>
            <person name="James T.Y."/>
            <person name="Grigoriev I.V."/>
        </authorList>
    </citation>
    <scope>NUCLEOTIDE SEQUENCE</scope>
    <source>
        <strain evidence="9">ATCC 52028</strain>
    </source>
</reference>
<dbReference type="PANTHER" id="PTHR16201">
    <property type="entry name" value="SEVEN TRANSMEMBRANE PROTEIN 1-RELATED"/>
    <property type="match status" value="1"/>
</dbReference>
<evidence type="ECO:0000256" key="4">
    <source>
        <dbReference type="ARBA" id="ARBA00023136"/>
    </source>
</evidence>
<comment type="subcellular location">
    <subcellularLocation>
        <location evidence="1">Membrane</location>
        <topology evidence="1">Multi-pass membrane protein</topology>
    </subcellularLocation>
</comment>
<dbReference type="GO" id="GO:0015174">
    <property type="term" value="F:basic amino acid transmembrane transporter activity"/>
    <property type="evidence" value="ECO:0007669"/>
    <property type="project" value="TreeGrafter"/>
</dbReference>
<reference evidence="10 11" key="1">
    <citation type="journal article" date="2018" name="Nat. Microbiol.">
        <title>Leveraging single-cell genomics to expand the fungal tree of life.</title>
        <authorList>
            <person name="Ahrendt S.R."/>
            <person name="Quandt C.A."/>
            <person name="Ciobanu D."/>
            <person name="Clum A."/>
            <person name="Salamov A."/>
            <person name="Andreopoulos B."/>
            <person name="Cheng J.F."/>
            <person name="Woyke T."/>
            <person name="Pelin A."/>
            <person name="Henrissat B."/>
            <person name="Reynolds N.K."/>
            <person name="Benny G.L."/>
            <person name="Smith M.E."/>
            <person name="James T.Y."/>
            <person name="Grigoriev I.V."/>
        </authorList>
    </citation>
    <scope>NUCLEOTIDE SEQUENCE [LARGE SCALE GENOMIC DNA]</scope>
    <source>
        <strain evidence="10 11">ATCC 52028</strain>
    </source>
</reference>
<dbReference type="EMBL" id="ML014140">
    <property type="protein sequence ID" value="RKP02557.1"/>
    <property type="molecule type" value="Genomic_DNA"/>
</dbReference>
<dbReference type="GO" id="GO:0000329">
    <property type="term" value="C:fungal-type vacuole membrane"/>
    <property type="evidence" value="ECO:0007669"/>
    <property type="project" value="TreeGrafter"/>
</dbReference>
<evidence type="ECO:0000256" key="1">
    <source>
        <dbReference type="ARBA" id="ARBA00004141"/>
    </source>
</evidence>
<keyword evidence="2 7" id="KW-0812">Transmembrane</keyword>
<dbReference type="PANTHER" id="PTHR16201:SF34">
    <property type="entry name" value="LYSOSOMAL AMINO ACID TRANSPORTER 1"/>
    <property type="match status" value="1"/>
</dbReference>
<feature type="transmembrane region" description="Helical" evidence="7">
    <location>
        <begin position="37"/>
        <end position="58"/>
    </location>
</feature>
<evidence type="ECO:0000313" key="8">
    <source>
        <dbReference type="EMBL" id="RKO97761.1"/>
    </source>
</evidence>
<gene>
    <name evidence="8" type="ORF">CAUPRSCDRAFT_1796</name>
    <name evidence="9" type="ORF">CXG81DRAFT_4844</name>
</gene>
<accession>A0A4P9XAZ4</accession>
<dbReference type="Proteomes" id="UP000268535">
    <property type="component" value="Unassembled WGS sequence"/>
</dbReference>
<feature type="non-terminal residue" evidence="9">
    <location>
        <position position="1"/>
    </location>
</feature>
<evidence type="ECO:0000313" key="10">
    <source>
        <dbReference type="Proteomes" id="UP000268535"/>
    </source>
</evidence>
<keyword evidence="11" id="KW-1185">Reference proteome</keyword>
<evidence type="ECO:0000313" key="11">
    <source>
        <dbReference type="Proteomes" id="UP000274922"/>
    </source>
</evidence>
<sequence length="252" mass="27569">LSIVLGRASIFFWIWAQFPQIYTNWKLKSARSLSPKFLLYWWAGDITALIGCLLTNQLAFQRDMAIYSCVVDGILLFQYVYYTRRDRRRGHGHGLPASAGIPGGTTGLGLGFGDDSEADDPSDHTALGPLVSDSQVLLMSSSSLRTFSAPTTGLAPWQQQVGVVAAWFACACYISSRVPQIWRNAQRRSVQGLSMAMFVAAALGNATYALSLLLAGYDDPAVLVDSLPYLVGSSVPVFFDVVIYTQSVMYNK</sequence>
<dbReference type="STRING" id="1555241.A0A4P9XAZ4"/>